<evidence type="ECO:0000313" key="2">
    <source>
        <dbReference type="Proteomes" id="UP000645462"/>
    </source>
</evidence>
<protein>
    <submittedName>
        <fullName evidence="1">Uncharacterized protein</fullName>
    </submittedName>
</protein>
<accession>A0ABQ1KUW8</accession>
<sequence length="59" mass="6821">MQPNSEPPWLRLISPERAASADLRVHVDMTKERLKAMPQHDTSAEWIRKLCPKRGRTIA</sequence>
<organism evidence="1 2">
    <name type="scientific">Marivita lacus</name>
    <dbReference type="NCBI Taxonomy" id="1323742"/>
    <lineage>
        <taxon>Bacteria</taxon>
        <taxon>Pseudomonadati</taxon>
        <taxon>Pseudomonadota</taxon>
        <taxon>Alphaproteobacteria</taxon>
        <taxon>Rhodobacterales</taxon>
        <taxon>Roseobacteraceae</taxon>
        <taxon>Marivita</taxon>
    </lineage>
</organism>
<keyword evidence="2" id="KW-1185">Reference proteome</keyword>
<dbReference type="EMBL" id="BMFC01000008">
    <property type="protein sequence ID" value="GGC11236.1"/>
    <property type="molecule type" value="Genomic_DNA"/>
</dbReference>
<reference evidence="2" key="1">
    <citation type="journal article" date="2019" name="Int. J. Syst. Evol. Microbiol.">
        <title>The Global Catalogue of Microorganisms (GCM) 10K type strain sequencing project: providing services to taxonomists for standard genome sequencing and annotation.</title>
        <authorList>
            <consortium name="The Broad Institute Genomics Platform"/>
            <consortium name="The Broad Institute Genome Sequencing Center for Infectious Disease"/>
            <person name="Wu L."/>
            <person name="Ma J."/>
        </authorList>
    </citation>
    <scope>NUCLEOTIDE SEQUENCE [LARGE SCALE GENOMIC DNA]</scope>
    <source>
        <strain evidence="2">CGMCC 1.12478</strain>
    </source>
</reference>
<proteinExistence type="predicted"/>
<comment type="caution">
    <text evidence="1">The sequence shown here is derived from an EMBL/GenBank/DDBJ whole genome shotgun (WGS) entry which is preliminary data.</text>
</comment>
<dbReference type="Proteomes" id="UP000645462">
    <property type="component" value="Unassembled WGS sequence"/>
</dbReference>
<gene>
    <name evidence="1" type="ORF">GCM10011363_29870</name>
</gene>
<name>A0ABQ1KUW8_9RHOB</name>
<evidence type="ECO:0000313" key="1">
    <source>
        <dbReference type="EMBL" id="GGC11236.1"/>
    </source>
</evidence>